<feature type="binding site" evidence="9">
    <location>
        <position position="71"/>
    </location>
    <ligand>
        <name>Mg(2+)</name>
        <dbReference type="ChEBI" id="CHEBI:18420"/>
    </ligand>
</feature>
<evidence type="ECO:0000256" key="7">
    <source>
        <dbReference type="ARBA" id="ARBA00047851"/>
    </source>
</evidence>
<comment type="function">
    <text evidence="9">Condenses 4-methyl-5-(beta-hydroxyethyl)thiazole monophosphate (THZ-P) and 2-methyl-4-amino-5-hydroxymethyl pyrimidine pyrophosphate (HMP-PP) to form thiamine monophosphate (TMP).</text>
</comment>
<comment type="catalytic activity">
    <reaction evidence="6 9 10">
        <text>4-methyl-5-(2-phosphooxyethyl)-thiazole + 4-amino-2-methyl-5-(diphosphooxymethyl)pyrimidine + H(+) = thiamine phosphate + diphosphate</text>
        <dbReference type="Rhea" id="RHEA:22328"/>
        <dbReference type="ChEBI" id="CHEBI:15378"/>
        <dbReference type="ChEBI" id="CHEBI:33019"/>
        <dbReference type="ChEBI" id="CHEBI:37575"/>
        <dbReference type="ChEBI" id="CHEBI:57841"/>
        <dbReference type="ChEBI" id="CHEBI:58296"/>
        <dbReference type="EC" id="2.5.1.3"/>
    </reaction>
</comment>
<dbReference type="GO" id="GO:0000287">
    <property type="term" value="F:magnesium ion binding"/>
    <property type="evidence" value="ECO:0007669"/>
    <property type="project" value="UniProtKB-UniRule"/>
</dbReference>
<proteinExistence type="inferred from homology"/>
<dbReference type="Pfam" id="PF02581">
    <property type="entry name" value="TMP-TENI"/>
    <property type="match status" value="1"/>
</dbReference>
<protein>
    <recommendedName>
        <fullName evidence="9">Thiamine-phosphate synthase</fullName>
        <shortName evidence="9">TP synthase</shortName>
        <shortName evidence="9">TPS</shortName>
        <ecNumber evidence="9">2.5.1.3</ecNumber>
    </recommendedName>
    <alternativeName>
        <fullName evidence="9">Thiamine-phosphate pyrophosphorylase</fullName>
        <shortName evidence="9">TMP pyrophosphorylase</shortName>
        <shortName evidence="9">TMP-PPase</shortName>
    </alternativeName>
</protein>
<dbReference type="PANTHER" id="PTHR20857">
    <property type="entry name" value="THIAMINE-PHOSPHATE PYROPHOSPHORYLASE"/>
    <property type="match status" value="1"/>
</dbReference>
<evidence type="ECO:0000256" key="9">
    <source>
        <dbReference type="HAMAP-Rule" id="MF_00097"/>
    </source>
</evidence>
<dbReference type="GO" id="GO:0009228">
    <property type="term" value="P:thiamine biosynthetic process"/>
    <property type="evidence" value="ECO:0007669"/>
    <property type="project" value="UniProtKB-KW"/>
</dbReference>
<feature type="binding site" evidence="9">
    <location>
        <position position="70"/>
    </location>
    <ligand>
        <name>4-amino-2-methyl-5-(diphosphooxymethyl)pyrimidine</name>
        <dbReference type="ChEBI" id="CHEBI:57841"/>
    </ligand>
</feature>
<comment type="pathway">
    <text evidence="1 9 11">Cofactor biosynthesis; thiamine diphosphate biosynthesis; thiamine phosphate from 4-amino-2-methyl-5-diphosphomethylpyrimidine and 4-methyl-5-(2-phosphoethyl)-thiazole: step 1/1.</text>
</comment>
<dbReference type="EC" id="2.5.1.3" evidence="9"/>
<evidence type="ECO:0000256" key="3">
    <source>
        <dbReference type="ARBA" id="ARBA00022723"/>
    </source>
</evidence>
<evidence type="ECO:0000256" key="2">
    <source>
        <dbReference type="ARBA" id="ARBA00022679"/>
    </source>
</evidence>
<comment type="caution">
    <text evidence="13">The sequence shown here is derived from an EMBL/GenBank/DDBJ whole genome shotgun (WGS) entry which is preliminary data.</text>
</comment>
<dbReference type="InterPro" id="IPR034291">
    <property type="entry name" value="TMP_synthase"/>
</dbReference>
<feature type="binding site" evidence="9">
    <location>
        <position position="168"/>
    </location>
    <ligand>
        <name>2-[(2R,5Z)-2-carboxy-4-methylthiazol-5(2H)-ylidene]ethyl phosphate</name>
        <dbReference type="ChEBI" id="CHEBI:62899"/>
    </ligand>
</feature>
<dbReference type="GO" id="GO:0004789">
    <property type="term" value="F:thiamine-phosphate diphosphorylase activity"/>
    <property type="evidence" value="ECO:0007669"/>
    <property type="project" value="UniProtKB-UniRule"/>
</dbReference>
<keyword evidence="2 9" id="KW-0808">Transferase</keyword>
<comment type="similarity">
    <text evidence="9 10">Belongs to the thiamine-phosphate synthase family.</text>
</comment>
<reference evidence="13" key="1">
    <citation type="submission" date="2021-03" db="EMBL/GenBank/DDBJ databases">
        <title>Genomic Encyclopedia of Type Strains, Phase IV (KMG-IV): sequencing the most valuable type-strain genomes for metagenomic binning, comparative biology and taxonomic classification.</title>
        <authorList>
            <person name="Goeker M."/>
        </authorList>
    </citation>
    <scope>NUCLEOTIDE SEQUENCE</scope>
    <source>
        <strain evidence="13">DSM 23564</strain>
    </source>
</reference>
<evidence type="ECO:0000256" key="5">
    <source>
        <dbReference type="ARBA" id="ARBA00022977"/>
    </source>
</evidence>
<dbReference type="CDD" id="cd00564">
    <property type="entry name" value="TMP_TenI"/>
    <property type="match status" value="1"/>
</dbReference>
<evidence type="ECO:0000256" key="10">
    <source>
        <dbReference type="RuleBase" id="RU003826"/>
    </source>
</evidence>
<keyword evidence="4 9" id="KW-0460">Magnesium</keyword>
<comment type="catalytic activity">
    <reaction evidence="8 9 10">
        <text>2-[(2R,5Z)-2-carboxy-4-methylthiazol-5(2H)-ylidene]ethyl phosphate + 4-amino-2-methyl-5-(diphosphooxymethyl)pyrimidine + 2 H(+) = thiamine phosphate + CO2 + diphosphate</text>
        <dbReference type="Rhea" id="RHEA:47844"/>
        <dbReference type="ChEBI" id="CHEBI:15378"/>
        <dbReference type="ChEBI" id="CHEBI:16526"/>
        <dbReference type="ChEBI" id="CHEBI:33019"/>
        <dbReference type="ChEBI" id="CHEBI:37575"/>
        <dbReference type="ChEBI" id="CHEBI:57841"/>
        <dbReference type="ChEBI" id="CHEBI:62899"/>
        <dbReference type="EC" id="2.5.1.3"/>
    </reaction>
</comment>
<evidence type="ECO:0000256" key="11">
    <source>
        <dbReference type="RuleBase" id="RU004253"/>
    </source>
</evidence>
<dbReference type="InterPro" id="IPR022998">
    <property type="entry name" value="ThiamineP_synth_TenI"/>
</dbReference>
<dbReference type="Gene3D" id="3.20.20.70">
    <property type="entry name" value="Aldolase class I"/>
    <property type="match status" value="1"/>
</dbReference>
<dbReference type="HAMAP" id="MF_00097">
    <property type="entry name" value="TMP_synthase"/>
    <property type="match status" value="1"/>
</dbReference>
<dbReference type="EMBL" id="JAGGKQ010000015">
    <property type="protein sequence ID" value="MBP1923059.1"/>
    <property type="molecule type" value="Genomic_DNA"/>
</dbReference>
<feature type="binding site" evidence="9">
    <location>
        <begin position="135"/>
        <end position="137"/>
    </location>
    <ligand>
        <name>2-[(2R,5Z)-2-carboxy-4-methylthiazol-5(2H)-ylidene]ethyl phosphate</name>
        <dbReference type="ChEBI" id="CHEBI:62899"/>
    </ligand>
</feature>
<dbReference type="InterPro" id="IPR013785">
    <property type="entry name" value="Aldolase_TIM"/>
</dbReference>
<gene>
    <name evidence="9" type="primary">thiE</name>
    <name evidence="13" type="ORF">J2751_002096</name>
</gene>
<dbReference type="GO" id="GO:0009229">
    <property type="term" value="P:thiamine diphosphate biosynthetic process"/>
    <property type="evidence" value="ECO:0007669"/>
    <property type="project" value="UniProtKB-UniRule"/>
</dbReference>
<name>A0A8T4GH55_9EURY</name>
<sequence length="211" mass="21369">MDPTTWRTYLVTGAAHSAGRDTPSVVADALDGGIDAVQLRDKEATARQRYHTGQRLRELTEAAGVPLVVNDRIDLARAIDADGVHLGQSDLPAEVARDQLGQSAIVGVSASTVAEATTAEAAGADYLGVGAVFGTTSKDVPDEENGIDTERVKAIADAVDIPVIGIGGIDATNAGSVVEAGATGVAVISAITAADDPQAATAALREVVSDV</sequence>
<dbReference type="SUPFAM" id="SSF51391">
    <property type="entry name" value="Thiamin phosphate synthase"/>
    <property type="match status" value="1"/>
</dbReference>
<keyword evidence="3 9" id="KW-0479">Metal-binding</keyword>
<dbReference type="OrthoDB" id="85572at2157"/>
<feature type="domain" description="Thiamine phosphate synthase/TenI" evidence="12">
    <location>
        <begin position="9"/>
        <end position="191"/>
    </location>
</feature>
<dbReference type="PANTHER" id="PTHR20857:SF15">
    <property type="entry name" value="THIAMINE-PHOSPHATE SYNTHASE"/>
    <property type="match status" value="1"/>
</dbReference>
<feature type="binding site" evidence="9">
    <location>
        <position position="138"/>
    </location>
    <ligand>
        <name>4-amino-2-methyl-5-(diphosphooxymethyl)pyrimidine</name>
        <dbReference type="ChEBI" id="CHEBI:57841"/>
    </ligand>
</feature>
<dbReference type="RefSeq" id="WP_209485781.1">
    <property type="nucleotide sequence ID" value="NZ_JAGGKQ010000015.1"/>
</dbReference>
<feature type="binding site" evidence="9">
    <location>
        <begin position="38"/>
        <end position="42"/>
    </location>
    <ligand>
        <name>4-amino-2-methyl-5-(diphosphooxymethyl)pyrimidine</name>
        <dbReference type="ChEBI" id="CHEBI:57841"/>
    </ligand>
</feature>
<evidence type="ECO:0000259" key="12">
    <source>
        <dbReference type="Pfam" id="PF02581"/>
    </source>
</evidence>
<dbReference type="InterPro" id="IPR036206">
    <property type="entry name" value="ThiamineP_synth_sf"/>
</dbReference>
<comment type="cofactor">
    <cofactor evidence="9">
        <name>Mg(2+)</name>
        <dbReference type="ChEBI" id="CHEBI:18420"/>
    </cofactor>
    <text evidence="9">Binds 1 Mg(2+) ion per subunit.</text>
</comment>
<evidence type="ECO:0000313" key="14">
    <source>
        <dbReference type="Proteomes" id="UP000823588"/>
    </source>
</evidence>
<feature type="binding site" evidence="9">
    <location>
        <position position="90"/>
    </location>
    <ligand>
        <name>Mg(2+)</name>
        <dbReference type="ChEBI" id="CHEBI:18420"/>
    </ligand>
</feature>
<feature type="binding site" evidence="9">
    <location>
        <position position="109"/>
    </location>
    <ligand>
        <name>4-amino-2-methyl-5-(diphosphooxymethyl)pyrimidine</name>
        <dbReference type="ChEBI" id="CHEBI:57841"/>
    </ligand>
</feature>
<keyword evidence="14" id="KW-1185">Reference proteome</keyword>
<dbReference type="Proteomes" id="UP000823588">
    <property type="component" value="Unassembled WGS sequence"/>
</dbReference>
<dbReference type="GO" id="GO:0005737">
    <property type="term" value="C:cytoplasm"/>
    <property type="evidence" value="ECO:0007669"/>
    <property type="project" value="TreeGrafter"/>
</dbReference>
<evidence type="ECO:0000256" key="1">
    <source>
        <dbReference type="ARBA" id="ARBA00005165"/>
    </source>
</evidence>
<accession>A0A8T4GH55</accession>
<organism evidence="13 14">
    <name type="scientific">Halorubrum alkaliphilum</name>
    <dbReference type="NCBI Taxonomy" id="261290"/>
    <lineage>
        <taxon>Archaea</taxon>
        <taxon>Methanobacteriati</taxon>
        <taxon>Methanobacteriota</taxon>
        <taxon>Stenosarchaea group</taxon>
        <taxon>Halobacteria</taxon>
        <taxon>Halobacteriales</taxon>
        <taxon>Haloferacaceae</taxon>
        <taxon>Halorubrum</taxon>
    </lineage>
</organism>
<dbReference type="AlphaFoldDB" id="A0A8T4GH55"/>
<evidence type="ECO:0000256" key="4">
    <source>
        <dbReference type="ARBA" id="ARBA00022842"/>
    </source>
</evidence>
<evidence type="ECO:0000256" key="6">
    <source>
        <dbReference type="ARBA" id="ARBA00047334"/>
    </source>
</evidence>
<comment type="catalytic activity">
    <reaction evidence="7 9 10">
        <text>2-(2-carboxy-4-methylthiazol-5-yl)ethyl phosphate + 4-amino-2-methyl-5-(diphosphooxymethyl)pyrimidine + 2 H(+) = thiamine phosphate + CO2 + diphosphate</text>
        <dbReference type="Rhea" id="RHEA:47848"/>
        <dbReference type="ChEBI" id="CHEBI:15378"/>
        <dbReference type="ChEBI" id="CHEBI:16526"/>
        <dbReference type="ChEBI" id="CHEBI:33019"/>
        <dbReference type="ChEBI" id="CHEBI:37575"/>
        <dbReference type="ChEBI" id="CHEBI:57841"/>
        <dbReference type="ChEBI" id="CHEBI:62890"/>
        <dbReference type="EC" id="2.5.1.3"/>
    </reaction>
</comment>
<evidence type="ECO:0000313" key="13">
    <source>
        <dbReference type="EMBL" id="MBP1923059.1"/>
    </source>
</evidence>
<keyword evidence="5 9" id="KW-0784">Thiamine biosynthesis</keyword>
<dbReference type="FunFam" id="3.20.20.70:FF:000096">
    <property type="entry name" value="Thiamine-phosphate synthase"/>
    <property type="match status" value="1"/>
</dbReference>
<dbReference type="NCBIfam" id="TIGR00693">
    <property type="entry name" value="thiE"/>
    <property type="match status" value="1"/>
</dbReference>
<feature type="binding site" evidence="9">
    <location>
        <begin position="188"/>
        <end position="189"/>
    </location>
    <ligand>
        <name>2-[(2R,5Z)-2-carboxy-4-methylthiazol-5(2H)-ylidene]ethyl phosphate</name>
        <dbReference type="ChEBI" id="CHEBI:62899"/>
    </ligand>
</feature>
<evidence type="ECO:0000256" key="8">
    <source>
        <dbReference type="ARBA" id="ARBA00047883"/>
    </source>
</evidence>